<sequence length="192" mass="21105">MPTSTPQKVRVERSTLFVGDTTYPLRNVARTQLRTLYVHPPAPPLPTWPGMLQRLSAITGGISLLVAIGAFGSDNAGFGVWSLLWVLIWGALFYYGFKESNKPQPKPKARKYHALDVTTTGRPESRLVADDESDLRELSEAITDAIHDPKREYVSVINSYTFNSSDTVNVAGENAVGKIDGHGSVNFRRSAS</sequence>
<evidence type="ECO:0000256" key="1">
    <source>
        <dbReference type="SAM" id="Phobius"/>
    </source>
</evidence>
<comment type="caution">
    <text evidence="2">The sequence shown here is derived from an EMBL/GenBank/DDBJ whole genome shotgun (WGS) entry which is preliminary data.</text>
</comment>
<proteinExistence type="predicted"/>
<gene>
    <name evidence="2" type="ORF">IHE71_12860</name>
</gene>
<dbReference type="InterPro" id="IPR045629">
    <property type="entry name" value="DUF6232"/>
</dbReference>
<protein>
    <submittedName>
        <fullName evidence="2">Uncharacterized protein</fullName>
    </submittedName>
</protein>
<keyword evidence="3" id="KW-1185">Reference proteome</keyword>
<dbReference type="Pfam" id="PF19744">
    <property type="entry name" value="DUF6232"/>
    <property type="match status" value="1"/>
</dbReference>
<dbReference type="RefSeq" id="WP_192863166.1">
    <property type="nucleotide sequence ID" value="NZ_JADAQT010000088.1"/>
</dbReference>
<evidence type="ECO:0000313" key="3">
    <source>
        <dbReference type="Proteomes" id="UP000625527"/>
    </source>
</evidence>
<organism evidence="2 3">
    <name type="scientific">Myceligenerans pegani</name>
    <dbReference type="NCBI Taxonomy" id="2776917"/>
    <lineage>
        <taxon>Bacteria</taxon>
        <taxon>Bacillati</taxon>
        <taxon>Actinomycetota</taxon>
        <taxon>Actinomycetes</taxon>
        <taxon>Micrococcales</taxon>
        <taxon>Promicromonosporaceae</taxon>
        <taxon>Myceligenerans</taxon>
    </lineage>
</organism>
<dbReference type="EMBL" id="JADAQT010000088">
    <property type="protein sequence ID" value="MBE1876598.1"/>
    <property type="molecule type" value="Genomic_DNA"/>
</dbReference>
<accession>A0ABR9MYX6</accession>
<name>A0ABR9MYX6_9MICO</name>
<keyword evidence="1" id="KW-0812">Transmembrane</keyword>
<reference evidence="2 3" key="1">
    <citation type="submission" date="2020-10" db="EMBL/GenBank/DDBJ databases">
        <title>Myceligenerans pegani sp. nov., an endophytic actinomycete isolated from Peganum harmala L. in Xinjiang, China.</title>
        <authorList>
            <person name="Xin L."/>
        </authorList>
    </citation>
    <scope>NUCLEOTIDE SEQUENCE [LARGE SCALE GENOMIC DNA]</scope>
    <source>
        <strain evidence="2 3">TRM65318</strain>
    </source>
</reference>
<feature type="transmembrane region" description="Helical" evidence="1">
    <location>
        <begin position="55"/>
        <end position="72"/>
    </location>
</feature>
<dbReference type="Proteomes" id="UP000625527">
    <property type="component" value="Unassembled WGS sequence"/>
</dbReference>
<feature type="transmembrane region" description="Helical" evidence="1">
    <location>
        <begin position="78"/>
        <end position="97"/>
    </location>
</feature>
<keyword evidence="1" id="KW-0472">Membrane</keyword>
<keyword evidence="1" id="KW-1133">Transmembrane helix</keyword>
<evidence type="ECO:0000313" key="2">
    <source>
        <dbReference type="EMBL" id="MBE1876598.1"/>
    </source>
</evidence>